<comment type="caution">
    <text evidence="4">The sequence shown here is derived from an EMBL/GenBank/DDBJ whole genome shotgun (WGS) entry which is preliminary data.</text>
</comment>
<dbReference type="Pfam" id="PF01740">
    <property type="entry name" value="STAS"/>
    <property type="match status" value="1"/>
</dbReference>
<dbReference type="Gene3D" id="3.30.750.24">
    <property type="entry name" value="STAS domain"/>
    <property type="match status" value="1"/>
</dbReference>
<dbReference type="Proteomes" id="UP000248889">
    <property type="component" value="Unassembled WGS sequence"/>
</dbReference>
<dbReference type="AlphaFoldDB" id="A0A2X0KCT6"/>
<proteinExistence type="inferred from homology"/>
<evidence type="ECO:0000256" key="2">
    <source>
        <dbReference type="RuleBase" id="RU003749"/>
    </source>
</evidence>
<dbReference type="NCBIfam" id="TIGR00377">
    <property type="entry name" value="ant_ant_sig"/>
    <property type="match status" value="1"/>
</dbReference>
<gene>
    <name evidence="4" type="ORF">DN069_04210</name>
</gene>
<keyword evidence="5" id="KW-1185">Reference proteome</keyword>
<sequence length="108" mass="11159">MTETVGPGAAVLRLVGELDHDTAPLLRTALRRCDDAGAGRILVDFTSLGFCDSTGLNLLLEARGRAAARGAEVVLVGLPPGVARVFEITGAAALFPRYPTVDEARAAG</sequence>
<comment type="similarity">
    <text evidence="1 2">Belongs to the anti-sigma-factor antagonist family.</text>
</comment>
<dbReference type="EMBL" id="QKYN01000018">
    <property type="protein sequence ID" value="RAG86885.1"/>
    <property type="molecule type" value="Genomic_DNA"/>
</dbReference>
<dbReference type="InterPro" id="IPR003658">
    <property type="entry name" value="Anti-sigma_ant"/>
</dbReference>
<protein>
    <recommendedName>
        <fullName evidence="2">Anti-sigma factor antagonist</fullName>
    </recommendedName>
</protein>
<accession>A0A2X0KCT6</accession>
<dbReference type="InterPro" id="IPR002645">
    <property type="entry name" value="STAS_dom"/>
</dbReference>
<organism evidence="4 5">
    <name type="scientific">Streptacidiphilus pinicola</name>
    <dbReference type="NCBI Taxonomy" id="2219663"/>
    <lineage>
        <taxon>Bacteria</taxon>
        <taxon>Bacillati</taxon>
        <taxon>Actinomycetota</taxon>
        <taxon>Actinomycetes</taxon>
        <taxon>Kitasatosporales</taxon>
        <taxon>Streptomycetaceae</taxon>
        <taxon>Streptacidiphilus</taxon>
    </lineage>
</organism>
<dbReference type="PANTHER" id="PTHR33495:SF2">
    <property type="entry name" value="ANTI-SIGMA FACTOR ANTAGONIST TM_1081-RELATED"/>
    <property type="match status" value="1"/>
</dbReference>
<evidence type="ECO:0000256" key="1">
    <source>
        <dbReference type="ARBA" id="ARBA00009013"/>
    </source>
</evidence>
<dbReference type="PANTHER" id="PTHR33495">
    <property type="entry name" value="ANTI-SIGMA FACTOR ANTAGONIST TM_1081-RELATED-RELATED"/>
    <property type="match status" value="1"/>
</dbReference>
<dbReference type="PROSITE" id="PS50801">
    <property type="entry name" value="STAS"/>
    <property type="match status" value="1"/>
</dbReference>
<dbReference type="OrthoDB" id="3622319at2"/>
<feature type="domain" description="STAS" evidence="3">
    <location>
        <begin position="1"/>
        <end position="108"/>
    </location>
</feature>
<reference evidence="4 5" key="1">
    <citation type="submission" date="2018-06" db="EMBL/GenBank/DDBJ databases">
        <title>Streptacidiphilus pinicola sp. nov., isolated from pine grove soil.</title>
        <authorList>
            <person name="Roh S.G."/>
            <person name="Park S."/>
            <person name="Kim M.-K."/>
            <person name="Yun B.-R."/>
            <person name="Park J."/>
            <person name="Kim M.J."/>
            <person name="Kim Y.S."/>
            <person name="Kim S.B."/>
        </authorList>
    </citation>
    <scope>NUCLEOTIDE SEQUENCE [LARGE SCALE GENOMIC DNA]</scope>
    <source>
        <strain evidence="4 5">MMS16-CNU450</strain>
    </source>
</reference>
<dbReference type="GO" id="GO:0043856">
    <property type="term" value="F:anti-sigma factor antagonist activity"/>
    <property type="evidence" value="ECO:0007669"/>
    <property type="project" value="InterPro"/>
</dbReference>
<dbReference type="SUPFAM" id="SSF52091">
    <property type="entry name" value="SpoIIaa-like"/>
    <property type="match status" value="1"/>
</dbReference>
<dbReference type="InterPro" id="IPR036513">
    <property type="entry name" value="STAS_dom_sf"/>
</dbReference>
<evidence type="ECO:0000259" key="3">
    <source>
        <dbReference type="PROSITE" id="PS50801"/>
    </source>
</evidence>
<dbReference type="CDD" id="cd07043">
    <property type="entry name" value="STAS_anti-anti-sigma_factors"/>
    <property type="match status" value="1"/>
</dbReference>
<evidence type="ECO:0000313" key="4">
    <source>
        <dbReference type="EMBL" id="RAG86885.1"/>
    </source>
</evidence>
<evidence type="ECO:0000313" key="5">
    <source>
        <dbReference type="Proteomes" id="UP000248889"/>
    </source>
</evidence>
<name>A0A2X0KCT6_9ACTN</name>